<sequence>MPPLHSRYHSFVNLLSSAHKDLRIMKFSLFIAALVGIAIQATDASTHLRVHILTELASAGQQCEWENKAAKCDSATFCQKSDKHTGYCMKKKPGLGDQCGGKGVDGPWAVPCNGDNLKSRRSKMSHYSASSISPRTLKPS</sequence>
<feature type="region of interest" description="Disordered" evidence="1">
    <location>
        <begin position="118"/>
        <end position="140"/>
    </location>
</feature>
<dbReference type="VEuPathDB" id="FungiDB:PC110_g20775"/>
<organism evidence="2 3">
    <name type="scientific">Phytophthora cactorum</name>
    <dbReference type="NCBI Taxonomy" id="29920"/>
    <lineage>
        <taxon>Eukaryota</taxon>
        <taxon>Sar</taxon>
        <taxon>Stramenopiles</taxon>
        <taxon>Oomycota</taxon>
        <taxon>Peronosporomycetes</taxon>
        <taxon>Peronosporales</taxon>
        <taxon>Peronosporaceae</taxon>
        <taxon>Phytophthora</taxon>
    </lineage>
</organism>
<dbReference type="AlphaFoldDB" id="A0A8T1AHI4"/>
<dbReference type="Proteomes" id="UP000774804">
    <property type="component" value="Unassembled WGS sequence"/>
</dbReference>
<evidence type="ECO:0000313" key="3">
    <source>
        <dbReference type="Proteomes" id="UP000774804"/>
    </source>
</evidence>
<gene>
    <name evidence="2" type="ORF">PC115_g22757</name>
</gene>
<comment type="caution">
    <text evidence="2">The sequence shown here is derived from an EMBL/GenBank/DDBJ whole genome shotgun (WGS) entry which is preliminary data.</text>
</comment>
<evidence type="ECO:0000313" key="2">
    <source>
        <dbReference type="EMBL" id="KAG2879586.1"/>
    </source>
</evidence>
<evidence type="ECO:0000256" key="1">
    <source>
        <dbReference type="SAM" id="MobiDB-lite"/>
    </source>
</evidence>
<protein>
    <submittedName>
        <fullName evidence="2">Uncharacterized protein</fullName>
    </submittedName>
</protein>
<accession>A0A8T1AHI4</accession>
<feature type="compositionally biased region" description="Polar residues" evidence="1">
    <location>
        <begin position="125"/>
        <end position="140"/>
    </location>
</feature>
<name>A0A8T1AHI4_9STRA</name>
<reference evidence="2" key="1">
    <citation type="submission" date="2018-10" db="EMBL/GenBank/DDBJ databases">
        <title>Effector identification in a new, highly contiguous assembly of the strawberry crown rot pathogen Phytophthora cactorum.</title>
        <authorList>
            <person name="Armitage A.D."/>
            <person name="Nellist C.F."/>
            <person name="Bates H."/>
            <person name="Vickerstaff R.J."/>
            <person name="Harrison R.J."/>
        </authorList>
    </citation>
    <scope>NUCLEOTIDE SEQUENCE</scope>
    <source>
        <strain evidence="2">4032</strain>
    </source>
</reference>
<proteinExistence type="predicted"/>
<dbReference type="EMBL" id="RCMI01001983">
    <property type="protein sequence ID" value="KAG2879586.1"/>
    <property type="molecule type" value="Genomic_DNA"/>
</dbReference>